<dbReference type="PANTHER" id="PTHR40642:SF1">
    <property type="entry name" value="YALI0F31295P"/>
    <property type="match status" value="1"/>
</dbReference>
<organism evidence="2 3">
    <name type="scientific">Diplogelasinospora grovesii</name>
    <dbReference type="NCBI Taxonomy" id="303347"/>
    <lineage>
        <taxon>Eukaryota</taxon>
        <taxon>Fungi</taxon>
        <taxon>Dikarya</taxon>
        <taxon>Ascomycota</taxon>
        <taxon>Pezizomycotina</taxon>
        <taxon>Sordariomycetes</taxon>
        <taxon>Sordariomycetidae</taxon>
        <taxon>Sordariales</taxon>
        <taxon>Diplogelasinosporaceae</taxon>
        <taxon>Diplogelasinospora</taxon>
    </lineage>
</organism>
<dbReference type="Proteomes" id="UP001303473">
    <property type="component" value="Unassembled WGS sequence"/>
</dbReference>
<reference evidence="3" key="1">
    <citation type="journal article" date="2023" name="Mol. Phylogenet. Evol.">
        <title>Genome-scale phylogeny and comparative genomics of the fungal order Sordariales.</title>
        <authorList>
            <person name="Hensen N."/>
            <person name="Bonometti L."/>
            <person name="Westerberg I."/>
            <person name="Brannstrom I.O."/>
            <person name="Guillou S."/>
            <person name="Cros-Aarteil S."/>
            <person name="Calhoun S."/>
            <person name="Haridas S."/>
            <person name="Kuo A."/>
            <person name="Mondo S."/>
            <person name="Pangilinan J."/>
            <person name="Riley R."/>
            <person name="LaButti K."/>
            <person name="Andreopoulos B."/>
            <person name="Lipzen A."/>
            <person name="Chen C."/>
            <person name="Yan M."/>
            <person name="Daum C."/>
            <person name="Ng V."/>
            <person name="Clum A."/>
            <person name="Steindorff A."/>
            <person name="Ohm R.A."/>
            <person name="Martin F."/>
            <person name="Silar P."/>
            <person name="Natvig D.O."/>
            <person name="Lalanne C."/>
            <person name="Gautier V."/>
            <person name="Ament-Velasquez S.L."/>
            <person name="Kruys A."/>
            <person name="Hutchinson M.I."/>
            <person name="Powell A.J."/>
            <person name="Barry K."/>
            <person name="Miller A.N."/>
            <person name="Grigoriev I.V."/>
            <person name="Debuchy R."/>
            <person name="Gladieux P."/>
            <person name="Hiltunen Thoren M."/>
            <person name="Johannesson H."/>
        </authorList>
    </citation>
    <scope>NUCLEOTIDE SEQUENCE [LARGE SCALE GENOMIC DNA]</scope>
    <source>
        <strain evidence="3">CBS 340.73</strain>
    </source>
</reference>
<comment type="caution">
    <text evidence="2">The sequence shown here is derived from an EMBL/GenBank/DDBJ whole genome shotgun (WGS) entry which is preliminary data.</text>
</comment>
<gene>
    <name evidence="2" type="ORF">QBC46DRAFT_116728</name>
</gene>
<keyword evidence="3" id="KW-1185">Reference proteome</keyword>
<feature type="compositionally biased region" description="Basic residues" evidence="1">
    <location>
        <begin position="146"/>
        <end position="156"/>
    </location>
</feature>
<feature type="compositionally biased region" description="Basic and acidic residues" evidence="1">
    <location>
        <begin position="161"/>
        <end position="174"/>
    </location>
</feature>
<dbReference type="EMBL" id="MU853755">
    <property type="protein sequence ID" value="KAK3945367.1"/>
    <property type="molecule type" value="Genomic_DNA"/>
</dbReference>
<proteinExistence type="predicted"/>
<dbReference type="Pfam" id="PF12720">
    <property type="entry name" value="DUF3807"/>
    <property type="match status" value="1"/>
</dbReference>
<name>A0AAN6NGG4_9PEZI</name>
<dbReference type="PANTHER" id="PTHR40642">
    <property type="entry name" value="YALI0F31295P"/>
    <property type="match status" value="1"/>
</dbReference>
<feature type="compositionally biased region" description="Basic and acidic residues" evidence="1">
    <location>
        <begin position="184"/>
        <end position="194"/>
    </location>
</feature>
<accession>A0AAN6NGG4</accession>
<evidence type="ECO:0000313" key="3">
    <source>
        <dbReference type="Proteomes" id="UP001303473"/>
    </source>
</evidence>
<sequence length="226" mass="25717">MAGVSLQMPQISQAEMLAFFEAHFSKLATDHFESHFLRPNNDQPPIGDTANCAEHDGTAEEQYIDEEYYYEEEENDGLGHYPDGVKRTLTDEQIAMFRYSELQALLRKNEQEQSTKLSATPVDELSEGELSDNFPSAPRATGPAPTKKKKRRKKNKNGSQKNKDSHETDRHEGEGAEGESQPMDLRKRTWDVVDKGLATLDYGEEEHEQQPAPGNPMQRRRISYDD</sequence>
<dbReference type="AlphaFoldDB" id="A0AAN6NGG4"/>
<feature type="region of interest" description="Disordered" evidence="1">
    <location>
        <begin position="112"/>
        <end position="226"/>
    </location>
</feature>
<evidence type="ECO:0000256" key="1">
    <source>
        <dbReference type="SAM" id="MobiDB-lite"/>
    </source>
</evidence>
<evidence type="ECO:0000313" key="2">
    <source>
        <dbReference type="EMBL" id="KAK3945367.1"/>
    </source>
</evidence>
<dbReference type="InterPro" id="IPR024526">
    <property type="entry name" value="DUF3807"/>
</dbReference>
<protein>
    <submittedName>
        <fullName evidence="2">Uncharacterized protein</fullName>
    </submittedName>
</protein>